<name>E8R1N5_ISOPI</name>
<feature type="region of interest" description="Disordered" evidence="1">
    <location>
        <begin position="1"/>
        <end position="64"/>
    </location>
</feature>
<dbReference type="RefSeq" id="WP_013565741.1">
    <property type="nucleotide sequence ID" value="NC_014962.1"/>
</dbReference>
<evidence type="ECO:0000313" key="3">
    <source>
        <dbReference type="Proteomes" id="UP000008631"/>
    </source>
</evidence>
<dbReference type="InterPro" id="IPR011330">
    <property type="entry name" value="Glyco_hydro/deAcase_b/a-brl"/>
</dbReference>
<dbReference type="GO" id="GO:0030246">
    <property type="term" value="F:carbohydrate binding"/>
    <property type="evidence" value="ECO:0007669"/>
    <property type="project" value="InterPro"/>
</dbReference>
<feature type="compositionally biased region" description="Low complexity" evidence="1">
    <location>
        <begin position="16"/>
        <end position="32"/>
    </location>
</feature>
<dbReference type="SUPFAM" id="SSF74650">
    <property type="entry name" value="Galactose mutarotase-like"/>
    <property type="match status" value="1"/>
</dbReference>
<dbReference type="Proteomes" id="UP000008631">
    <property type="component" value="Chromosome"/>
</dbReference>
<proteinExistence type="predicted"/>
<dbReference type="HOGENOM" id="CLU_313017_0_0_0"/>
<keyword evidence="2" id="KW-0378">Hydrolase</keyword>
<protein>
    <submittedName>
        <fullName evidence="2">Glycosyl hydrolase 38 domain protein</fullName>
    </submittedName>
</protein>
<dbReference type="eggNOG" id="COG0383">
    <property type="taxonomic scope" value="Bacteria"/>
</dbReference>
<dbReference type="InParanoid" id="E8R1N5"/>
<reference key="1">
    <citation type="submission" date="2010-11" db="EMBL/GenBank/DDBJ databases">
        <title>The complete sequence of chromosome of Isophaera pallida ATCC 43644.</title>
        <authorList>
            <consortium name="US DOE Joint Genome Institute (JGI-PGF)"/>
            <person name="Lucas S."/>
            <person name="Copeland A."/>
            <person name="Lapidus A."/>
            <person name="Bruce D."/>
            <person name="Goodwin L."/>
            <person name="Pitluck S."/>
            <person name="Kyrpides N."/>
            <person name="Mavromatis K."/>
            <person name="Pagani I."/>
            <person name="Ivanova N."/>
            <person name="Saunders E."/>
            <person name="Brettin T."/>
            <person name="Detter J.C."/>
            <person name="Han C."/>
            <person name="Tapia R."/>
            <person name="Land M."/>
            <person name="Hauser L."/>
            <person name="Markowitz V."/>
            <person name="Cheng J.-F."/>
            <person name="Hugenholtz P."/>
            <person name="Woyke T."/>
            <person name="Wu D."/>
            <person name="Eisen J.A."/>
        </authorList>
    </citation>
    <scope>NUCLEOTIDE SEQUENCE</scope>
    <source>
        <strain>ATCC 43644</strain>
    </source>
</reference>
<evidence type="ECO:0000313" key="2">
    <source>
        <dbReference type="EMBL" id="ADV63453.1"/>
    </source>
</evidence>
<dbReference type="GO" id="GO:0016787">
    <property type="term" value="F:hydrolase activity"/>
    <property type="evidence" value="ECO:0007669"/>
    <property type="project" value="UniProtKB-KW"/>
</dbReference>
<dbReference type="SUPFAM" id="SSF88713">
    <property type="entry name" value="Glycoside hydrolase/deacetylase"/>
    <property type="match status" value="1"/>
</dbReference>
<dbReference type="GO" id="GO:0005975">
    <property type="term" value="P:carbohydrate metabolic process"/>
    <property type="evidence" value="ECO:0007669"/>
    <property type="project" value="InterPro"/>
</dbReference>
<sequence length="1028" mass="111254">MSDPSVASESDPRPDANASAASASEAASRSLSDPATGPLNRRRVVVAIPDLGTEPPPNDPENEPWLLERSERLARGVWVAASSPFHPAVLGSCGVTPDFEPAEAPAPPELDTIRLVVHGCLDRLPSGHLTAAADLGVPVVEADLGRRATIRRLLERLAPERAESPDPDDPEGLKLAGDFLALGTARFQLEELTRAVGHGETLDRDAFDRETLKGARAWLEGDWPTATGRLRAAFELLTQARERFYPMDAYLIDLTLLEDSTPPESLHALLREGPATTLMATGRAVETLGQRHPALLETIREAVSLGRLDLIGGPLEELEEAFMPLESVLWQYRRAADAYRTHLDERTVETLARRRFGLSPGMAAITAKLGFRFALGWCLDEGVFPTAAEVKRLWDDGDGSSLECLFRTPDRADREAAGRRLPWRLGKSMNLDGSAVVLLAHWPEPVAAWYHEARRIASYSPVLARWVTVGDFFHYTDRPYDGFHPHPDQFLSPWLSQAVRRGEGHPISRWVAHQRDRMALDSAAAAVALRLALQGGGGAFDPSAFVTESNRAGEPLNVTAGLLTAAEDRLEASMGAGPVAPEGAAALPPPGDLAQAAATALAAVILGDPARVAAPRVRPEGYLVLNPTGRTRRVVVSLPEAAPDLKPSGPLLAAQLTETGVRGVVEVAGFGFAYVPASSPLEAPPAPLGILSFSDMTLSNGLIRVEIDKTTGGLRSIRAADESTPRLAQRLVAVKDGQDATRMVKLRHDVDYAGPALVQAWTEGTLDDDKGCALARFRQTYRLYAGQTRVEIEIRLEQLDGDFEARLGSRSSNPWTDFVACRWAWPDEAAALHRLHRHALFETQSRRPETSEGLLVEVRHREVGLLTGGLPYHQRKGGRMLDTLLVAGAEQTRIFNLAVVLNPSDLHAAAVDAFAPGLAVPILGGPPASGPTGWLVRVDSPHVAVTRLEHLASGRSGDGRGWGLALHLIETAGRPGRCKIHFFRDPVWARQTDFLEQTMVDATIDGDSVLVDFTPHELTRLDVTLAAE</sequence>
<dbReference type="STRING" id="575540.Isop_2888"/>
<accession>E8R1N5</accession>
<reference evidence="2 3" key="2">
    <citation type="journal article" date="2011" name="Stand. Genomic Sci.">
        <title>Complete genome sequence of Isosphaera pallida type strain (IS1B).</title>
        <authorList>
            <consortium name="US DOE Joint Genome Institute (JGI-PGF)"/>
            <person name="Goker M."/>
            <person name="Cleland D."/>
            <person name="Saunders E."/>
            <person name="Lapidus A."/>
            <person name="Nolan M."/>
            <person name="Lucas S."/>
            <person name="Hammon N."/>
            <person name="Deshpande S."/>
            <person name="Cheng J.F."/>
            <person name="Tapia R."/>
            <person name="Han C."/>
            <person name="Goodwin L."/>
            <person name="Pitluck S."/>
            <person name="Liolios K."/>
            <person name="Pagani I."/>
            <person name="Ivanova N."/>
            <person name="Mavromatis K."/>
            <person name="Pati A."/>
            <person name="Chen A."/>
            <person name="Palaniappan K."/>
            <person name="Land M."/>
            <person name="Hauser L."/>
            <person name="Chang Y.J."/>
            <person name="Jeffries C.D."/>
            <person name="Detter J.C."/>
            <person name="Beck B."/>
            <person name="Woyke T."/>
            <person name="Bristow J."/>
            <person name="Eisen J.A."/>
            <person name="Markowitz V."/>
            <person name="Hugenholtz P."/>
            <person name="Kyrpides N.C."/>
            <person name="Klenk H.P."/>
        </authorList>
    </citation>
    <scope>NUCLEOTIDE SEQUENCE [LARGE SCALE GENOMIC DNA]</scope>
    <source>
        <strain evidence="3">ATCC 43644 / DSM 9630 / IS1B</strain>
    </source>
</reference>
<gene>
    <name evidence="2" type="ordered locus">Isop_2888</name>
</gene>
<dbReference type="EMBL" id="CP002353">
    <property type="protein sequence ID" value="ADV63453.1"/>
    <property type="molecule type" value="Genomic_DNA"/>
</dbReference>
<dbReference type="InterPro" id="IPR011013">
    <property type="entry name" value="Gal_mutarotase_sf_dom"/>
</dbReference>
<keyword evidence="3" id="KW-1185">Reference proteome</keyword>
<evidence type="ECO:0000256" key="1">
    <source>
        <dbReference type="SAM" id="MobiDB-lite"/>
    </source>
</evidence>
<dbReference type="OrthoDB" id="222074at2"/>
<organism evidence="2 3">
    <name type="scientific">Isosphaera pallida (strain ATCC 43644 / DSM 9630 / IS1B)</name>
    <dbReference type="NCBI Taxonomy" id="575540"/>
    <lineage>
        <taxon>Bacteria</taxon>
        <taxon>Pseudomonadati</taxon>
        <taxon>Planctomycetota</taxon>
        <taxon>Planctomycetia</taxon>
        <taxon>Isosphaerales</taxon>
        <taxon>Isosphaeraceae</taxon>
        <taxon>Isosphaera</taxon>
    </lineage>
</organism>
<dbReference type="KEGG" id="ipa:Isop_2888"/>
<dbReference type="AlphaFoldDB" id="E8R1N5"/>